<dbReference type="Pfam" id="PF00675">
    <property type="entry name" value="Peptidase_M16"/>
    <property type="match status" value="1"/>
</dbReference>
<dbReference type="InterPro" id="IPR011249">
    <property type="entry name" value="Metalloenz_LuxS/M16"/>
</dbReference>
<dbReference type="PANTHER" id="PTHR11851">
    <property type="entry name" value="METALLOPROTEASE"/>
    <property type="match status" value="1"/>
</dbReference>
<dbReference type="SUPFAM" id="SSF63411">
    <property type="entry name" value="LuxS/MPP-like metallohydrolase"/>
    <property type="match status" value="2"/>
</dbReference>
<dbReference type="InterPro" id="IPR050361">
    <property type="entry name" value="MPP/UQCRC_Complex"/>
</dbReference>
<reference evidence="4 5" key="1">
    <citation type="submission" date="2024-06" db="EMBL/GenBank/DDBJ databases">
        <title>The Natural Products Discovery Center: Release of the First 8490 Sequenced Strains for Exploring Actinobacteria Biosynthetic Diversity.</title>
        <authorList>
            <person name="Kalkreuter E."/>
            <person name="Kautsar S.A."/>
            <person name="Yang D."/>
            <person name="Bader C.D."/>
            <person name="Teijaro C.N."/>
            <person name="Fluegel L."/>
            <person name="Davis C.M."/>
            <person name="Simpson J.R."/>
            <person name="Lauterbach L."/>
            <person name="Steele A.D."/>
            <person name="Gui C."/>
            <person name="Meng S."/>
            <person name="Li G."/>
            <person name="Viehrig K."/>
            <person name="Ye F."/>
            <person name="Su P."/>
            <person name="Kiefer A.F."/>
            <person name="Nichols A."/>
            <person name="Cepeda A.J."/>
            <person name="Yan W."/>
            <person name="Fan B."/>
            <person name="Jiang Y."/>
            <person name="Adhikari A."/>
            <person name="Zheng C.-J."/>
            <person name="Schuster L."/>
            <person name="Cowan T.M."/>
            <person name="Smanski M.J."/>
            <person name="Chevrette M.G."/>
            <person name="De Carvalho L.P.S."/>
            <person name="Shen B."/>
        </authorList>
    </citation>
    <scope>NUCLEOTIDE SEQUENCE [LARGE SCALE GENOMIC DNA]</scope>
    <source>
        <strain evidence="4 5">NPDC006434</strain>
    </source>
</reference>
<evidence type="ECO:0000256" key="1">
    <source>
        <dbReference type="ARBA" id="ARBA00007261"/>
    </source>
</evidence>
<dbReference type="InterPro" id="IPR007863">
    <property type="entry name" value="Peptidase_M16_C"/>
</dbReference>
<comment type="similarity">
    <text evidence="1">Belongs to the peptidase M16 family.</text>
</comment>
<protein>
    <submittedName>
        <fullName evidence="4">Insulinase family protein</fullName>
    </submittedName>
</protein>
<name>A0ABV2UX05_9ACTN</name>
<dbReference type="Gene3D" id="3.30.830.10">
    <property type="entry name" value="Metalloenzyme, LuxS/M16 peptidase-like"/>
    <property type="match status" value="2"/>
</dbReference>
<evidence type="ECO:0000313" key="4">
    <source>
        <dbReference type="EMBL" id="MET9846089.1"/>
    </source>
</evidence>
<dbReference type="PANTHER" id="PTHR11851:SF49">
    <property type="entry name" value="MITOCHONDRIAL-PROCESSING PEPTIDASE SUBUNIT ALPHA"/>
    <property type="match status" value="1"/>
</dbReference>
<evidence type="ECO:0000259" key="2">
    <source>
        <dbReference type="Pfam" id="PF00675"/>
    </source>
</evidence>
<proteinExistence type="inferred from homology"/>
<gene>
    <name evidence="4" type="ORF">ABZZ21_16285</name>
</gene>
<accession>A0ABV2UX05</accession>
<organism evidence="4 5">
    <name type="scientific">Streptomyces ossamyceticus</name>
    <dbReference type="NCBI Taxonomy" id="249581"/>
    <lineage>
        <taxon>Bacteria</taxon>
        <taxon>Bacillati</taxon>
        <taxon>Actinomycetota</taxon>
        <taxon>Actinomycetes</taxon>
        <taxon>Kitasatosporales</taxon>
        <taxon>Streptomycetaceae</taxon>
        <taxon>Streptomyces</taxon>
    </lineage>
</organism>
<dbReference type="EMBL" id="JBEXPZ010000019">
    <property type="protein sequence ID" value="MET9846089.1"/>
    <property type="molecule type" value="Genomic_DNA"/>
</dbReference>
<dbReference type="InterPro" id="IPR011765">
    <property type="entry name" value="Pept_M16_N"/>
</dbReference>
<feature type="domain" description="Peptidase M16 C-terminal" evidence="3">
    <location>
        <begin position="198"/>
        <end position="248"/>
    </location>
</feature>
<keyword evidence="5" id="KW-1185">Reference proteome</keyword>
<sequence>MSLRLVTEETPGRGLVAVALTVAAGGDDDPPGRHGMAHLVEHLMFPRGEGHGDGDGAADGARNAAGAGAAAAAAGRAEERAAQRALDEAGGRAAGAEGAGFVALVQEAGGMCNAETHRDHTVLHTVVPADALPDVLALEARRLLRFRPAPATVRSETAVIAEEIRAAGAGARLWDTVLAALHPGARHAYGTTAELTGVTAEEAESFFRAHYRPERAVLSVVGDVDAGRVAALVEREFGAWTPGLPAAVPSATLPAAVPSATLPAAVPATTLPAAVPATTRPAAAFGTLASLTASAFGSLAPLAPPASGAPASLTPPASGTLAPLAAHAPLRSAALRLPSGHVPSPYRPTLGAAIPYARDGVAVGHALADPRGDFRLYVAQVVLCELLRRSRLPHLVATAPEVDAATVQCGYQGQWLASAAPDLALVLLGRVPGAGTEEAVARWLEALGELAATPPGETELRRAARVLRAGCHRQSDSLPARAVTHARAALLLPHTTPDALPAHLAAVTPADVSTAARALLAAPRTVHPLEGAAA</sequence>
<dbReference type="Proteomes" id="UP001550210">
    <property type="component" value="Unassembled WGS sequence"/>
</dbReference>
<dbReference type="Pfam" id="PF05193">
    <property type="entry name" value="Peptidase_M16_C"/>
    <property type="match status" value="1"/>
</dbReference>
<dbReference type="RefSeq" id="WP_355397448.1">
    <property type="nucleotide sequence ID" value="NZ_JBEXPZ010000019.1"/>
</dbReference>
<evidence type="ECO:0000313" key="5">
    <source>
        <dbReference type="Proteomes" id="UP001550210"/>
    </source>
</evidence>
<comment type="caution">
    <text evidence="4">The sequence shown here is derived from an EMBL/GenBank/DDBJ whole genome shotgun (WGS) entry which is preliminary data.</text>
</comment>
<evidence type="ECO:0000259" key="3">
    <source>
        <dbReference type="Pfam" id="PF05193"/>
    </source>
</evidence>
<feature type="domain" description="Peptidase M16 N-terminal" evidence="2">
    <location>
        <begin position="5"/>
        <end position="46"/>
    </location>
</feature>